<evidence type="ECO:0000313" key="3">
    <source>
        <dbReference type="Proteomes" id="UP000198736"/>
    </source>
</evidence>
<dbReference type="AlphaFoldDB" id="A0A0S4LPD1"/>
<organism evidence="2 3">
    <name type="scientific">Candidatus Nitrospira nitrificans</name>
    <dbReference type="NCBI Taxonomy" id="1742973"/>
    <lineage>
        <taxon>Bacteria</taxon>
        <taxon>Pseudomonadati</taxon>
        <taxon>Nitrospirota</taxon>
        <taxon>Nitrospiria</taxon>
        <taxon>Nitrospirales</taxon>
        <taxon>Nitrospiraceae</taxon>
        <taxon>Nitrospira</taxon>
    </lineage>
</organism>
<dbReference type="Proteomes" id="UP000198736">
    <property type="component" value="Unassembled WGS sequence"/>
</dbReference>
<dbReference type="Pfam" id="PF14384">
    <property type="entry name" value="BrnA_antitoxin"/>
    <property type="match status" value="1"/>
</dbReference>
<reference evidence="3" key="1">
    <citation type="submission" date="2015-10" db="EMBL/GenBank/DDBJ databases">
        <authorList>
            <person name="Luecker S."/>
            <person name="Luecker S."/>
        </authorList>
    </citation>
    <scope>NUCLEOTIDE SEQUENCE [LARGE SCALE GENOMIC DNA]</scope>
</reference>
<feature type="compositionally biased region" description="Basic residues" evidence="1">
    <location>
        <begin position="86"/>
        <end position="100"/>
    </location>
</feature>
<keyword evidence="3" id="KW-1185">Reference proteome</keyword>
<dbReference type="RefSeq" id="WP_245631037.1">
    <property type="nucleotide sequence ID" value="NZ_CZPZ01000031.1"/>
</dbReference>
<protein>
    <recommendedName>
        <fullName evidence="4">3-oxoacyl-ACP synthase</fullName>
    </recommendedName>
</protein>
<gene>
    <name evidence="2" type="ORF">COMA2_40022</name>
</gene>
<sequence length="100" mass="11687">MSKKPKIKSDLKRLDRMTDKDIDYSDIPPLDDAFFKKATMVAWPPVKRQVTVRLDADVLRWLKASGKGYQTRLNYILRAAMEHQGPRRPRATKRRRPHAA</sequence>
<evidence type="ECO:0000313" key="2">
    <source>
        <dbReference type="EMBL" id="CUS37782.1"/>
    </source>
</evidence>
<evidence type="ECO:0008006" key="4">
    <source>
        <dbReference type="Google" id="ProtNLM"/>
    </source>
</evidence>
<feature type="region of interest" description="Disordered" evidence="1">
    <location>
        <begin position="81"/>
        <end position="100"/>
    </location>
</feature>
<dbReference type="InterPro" id="IPR025528">
    <property type="entry name" value="BrnA_antitoxin"/>
</dbReference>
<dbReference type="EMBL" id="CZPZ01000031">
    <property type="protein sequence ID" value="CUS37782.1"/>
    <property type="molecule type" value="Genomic_DNA"/>
</dbReference>
<accession>A0A0S4LPD1</accession>
<name>A0A0S4LPD1_9BACT</name>
<dbReference type="STRING" id="1742973.COMA2_40022"/>
<evidence type="ECO:0000256" key="1">
    <source>
        <dbReference type="SAM" id="MobiDB-lite"/>
    </source>
</evidence>
<proteinExistence type="predicted"/>